<dbReference type="Gene3D" id="3.40.190.290">
    <property type="match status" value="1"/>
</dbReference>
<dbReference type="GO" id="GO:0010628">
    <property type="term" value="P:positive regulation of gene expression"/>
    <property type="evidence" value="ECO:0007669"/>
    <property type="project" value="TreeGrafter"/>
</dbReference>
<dbReference type="RefSeq" id="WP_057796236.1">
    <property type="nucleotide sequence ID" value="NZ_LAXJ01000026.1"/>
</dbReference>
<dbReference type="GO" id="GO:0003700">
    <property type="term" value="F:DNA-binding transcription factor activity"/>
    <property type="evidence" value="ECO:0007669"/>
    <property type="project" value="InterPro"/>
</dbReference>
<reference evidence="6 7" key="1">
    <citation type="submission" date="2015-04" db="EMBL/GenBank/DDBJ databases">
        <title>The draft genome sequence of Roseovarius sp.R12b.</title>
        <authorList>
            <person name="Li G."/>
            <person name="Lai Q."/>
            <person name="Shao Z."/>
            <person name="Yan P."/>
        </authorList>
    </citation>
    <scope>NUCLEOTIDE SEQUENCE [LARGE SCALE GENOMIC DNA]</scope>
    <source>
        <strain evidence="6 7">R12B</strain>
    </source>
</reference>
<dbReference type="SUPFAM" id="SSF53850">
    <property type="entry name" value="Periplasmic binding protein-like II"/>
    <property type="match status" value="1"/>
</dbReference>
<dbReference type="Pfam" id="PF03466">
    <property type="entry name" value="LysR_substrate"/>
    <property type="match status" value="1"/>
</dbReference>
<evidence type="ECO:0000256" key="2">
    <source>
        <dbReference type="ARBA" id="ARBA00023015"/>
    </source>
</evidence>
<dbReference type="InterPro" id="IPR036390">
    <property type="entry name" value="WH_DNA-bd_sf"/>
</dbReference>
<protein>
    <submittedName>
        <fullName evidence="6">Transcriptional regulator</fullName>
    </submittedName>
</protein>
<dbReference type="PANTHER" id="PTHR30427:SF1">
    <property type="entry name" value="TRANSCRIPTIONAL ACTIVATOR PROTEIN LYSR"/>
    <property type="match status" value="1"/>
</dbReference>
<dbReference type="GO" id="GO:0043565">
    <property type="term" value="F:sequence-specific DNA binding"/>
    <property type="evidence" value="ECO:0007669"/>
    <property type="project" value="TreeGrafter"/>
</dbReference>
<dbReference type="STRING" id="1641875.XM53_19035"/>
<evidence type="ECO:0000256" key="4">
    <source>
        <dbReference type="ARBA" id="ARBA00023163"/>
    </source>
</evidence>
<dbReference type="PANTHER" id="PTHR30427">
    <property type="entry name" value="TRANSCRIPTIONAL ACTIVATOR PROTEIN LYSR"/>
    <property type="match status" value="1"/>
</dbReference>
<dbReference type="InterPro" id="IPR005119">
    <property type="entry name" value="LysR_subst-bd"/>
</dbReference>
<dbReference type="PRINTS" id="PR00039">
    <property type="entry name" value="HTHLYSR"/>
</dbReference>
<sequence length="301" mass="33400">MRLHPSIYEAFQVVMRTGTMSGAADDLGRSQPAVSRMIDKLESSVGVKLFERRKGRVVPTHAAHLLLDEVERLFVSLASLDDFSRRMEEGQDGGVRIAALPALGLDFMPEVIARFSRERPQAHVKLNVRMSVSVEKWVATQQVDFGLAETPFQLHGFGTRIFADTAYVAAVPAGHPLADEEAVRPEHLHDERLVGWTVSVSARRIIDDIMQGAGIIPRQIIESTMSAPMCNMVKRGLGLAFVDPFTAWANPHPGIVYRPFRPQIPCRFALLRPDTRTPTVLATELIGHAEELRDEVLALIP</sequence>
<dbReference type="InterPro" id="IPR000847">
    <property type="entry name" value="LysR_HTH_N"/>
</dbReference>
<keyword evidence="2" id="KW-0805">Transcription regulation</keyword>
<organism evidence="6 7">
    <name type="scientific">Roseovarius atlanticus</name>
    <dbReference type="NCBI Taxonomy" id="1641875"/>
    <lineage>
        <taxon>Bacteria</taxon>
        <taxon>Pseudomonadati</taxon>
        <taxon>Pseudomonadota</taxon>
        <taxon>Alphaproteobacteria</taxon>
        <taxon>Rhodobacterales</taxon>
        <taxon>Roseobacteraceae</taxon>
        <taxon>Roseovarius</taxon>
    </lineage>
</organism>
<keyword evidence="7" id="KW-1185">Reference proteome</keyword>
<dbReference type="InterPro" id="IPR036388">
    <property type="entry name" value="WH-like_DNA-bd_sf"/>
</dbReference>
<evidence type="ECO:0000256" key="1">
    <source>
        <dbReference type="ARBA" id="ARBA00009437"/>
    </source>
</evidence>
<gene>
    <name evidence="6" type="ORF">XM53_19035</name>
</gene>
<keyword evidence="4" id="KW-0804">Transcription</keyword>
<evidence type="ECO:0000256" key="3">
    <source>
        <dbReference type="ARBA" id="ARBA00023125"/>
    </source>
</evidence>
<comment type="similarity">
    <text evidence="1">Belongs to the LysR transcriptional regulatory family.</text>
</comment>
<dbReference type="Proteomes" id="UP000051295">
    <property type="component" value="Unassembled WGS sequence"/>
</dbReference>
<evidence type="ECO:0000259" key="5">
    <source>
        <dbReference type="PROSITE" id="PS50931"/>
    </source>
</evidence>
<dbReference type="PATRIC" id="fig|1641875.4.peg.2338"/>
<dbReference type="AlphaFoldDB" id="A0A0T5NQ78"/>
<dbReference type="PROSITE" id="PS50931">
    <property type="entry name" value="HTH_LYSR"/>
    <property type="match status" value="1"/>
</dbReference>
<name>A0A0T5NQ78_9RHOB</name>
<proteinExistence type="inferred from homology"/>
<dbReference type="Gene3D" id="1.10.10.10">
    <property type="entry name" value="Winged helix-like DNA-binding domain superfamily/Winged helix DNA-binding domain"/>
    <property type="match status" value="1"/>
</dbReference>
<dbReference type="SUPFAM" id="SSF46785">
    <property type="entry name" value="Winged helix' DNA-binding domain"/>
    <property type="match status" value="1"/>
</dbReference>
<evidence type="ECO:0000313" key="6">
    <source>
        <dbReference type="EMBL" id="KRS10838.1"/>
    </source>
</evidence>
<comment type="caution">
    <text evidence="6">The sequence shown here is derived from an EMBL/GenBank/DDBJ whole genome shotgun (WGS) entry which is preliminary data.</text>
</comment>
<dbReference type="Pfam" id="PF00126">
    <property type="entry name" value="HTH_1"/>
    <property type="match status" value="1"/>
</dbReference>
<dbReference type="OrthoDB" id="8479870at2"/>
<evidence type="ECO:0000313" key="7">
    <source>
        <dbReference type="Proteomes" id="UP000051295"/>
    </source>
</evidence>
<feature type="domain" description="HTH lysR-type" evidence="5">
    <location>
        <begin position="9"/>
        <end position="60"/>
    </location>
</feature>
<accession>A0A0T5NQ78</accession>
<keyword evidence="3" id="KW-0238">DNA-binding</keyword>
<dbReference type="EMBL" id="LAXJ01000026">
    <property type="protein sequence ID" value="KRS10838.1"/>
    <property type="molecule type" value="Genomic_DNA"/>
</dbReference>